<gene>
    <name evidence="2" type="ORF">BHQ17_28355</name>
</gene>
<feature type="domain" description="Transglycosylase SLT" evidence="1">
    <location>
        <begin position="42"/>
        <end position="125"/>
    </location>
</feature>
<comment type="caution">
    <text evidence="2">The sequence shown here is derived from an EMBL/GenBank/DDBJ whole genome shotgun (WGS) entry which is preliminary data.</text>
</comment>
<dbReference type="Proteomes" id="UP000094243">
    <property type="component" value="Unassembled WGS sequence"/>
</dbReference>
<dbReference type="EMBL" id="MIGZ01000347">
    <property type="protein sequence ID" value="ODQ83688.1"/>
    <property type="molecule type" value="Genomic_DNA"/>
</dbReference>
<sequence length="149" mass="15932">MPLSAVRYDRQDFPMGKDAYRKYISEALDVMGVDDPKARARWTTGLMTAAARESSFNPLAVNTYDINATRLSGSGPDGFPAGSSRGGVQTIPETFASFHQPGTSTNIYEPVANICASMNYVMSRYGVDPSGSNLSKVAQFNPNSAGGGY</sequence>
<protein>
    <recommendedName>
        <fullName evidence="1">Transglycosylase SLT domain-containing protein</fullName>
    </recommendedName>
</protein>
<evidence type="ECO:0000313" key="3">
    <source>
        <dbReference type="Proteomes" id="UP000094243"/>
    </source>
</evidence>
<dbReference type="SUPFAM" id="SSF53955">
    <property type="entry name" value="Lysozyme-like"/>
    <property type="match status" value="1"/>
</dbReference>
<dbReference type="InterPro" id="IPR008258">
    <property type="entry name" value="Transglycosylase_SLT_dom_1"/>
</dbReference>
<name>A0A1E3R192_9MYCO</name>
<proteinExistence type="predicted"/>
<keyword evidence="3" id="KW-1185">Reference proteome</keyword>
<dbReference type="AlphaFoldDB" id="A0A1E3R192"/>
<accession>A0A1E3R192</accession>
<evidence type="ECO:0000259" key="1">
    <source>
        <dbReference type="Pfam" id="PF01464"/>
    </source>
</evidence>
<reference evidence="3" key="1">
    <citation type="submission" date="2016-09" db="EMBL/GenBank/DDBJ databases">
        <authorList>
            <person name="Greninger A.L."/>
            <person name="Jerome K.R."/>
            <person name="Mcnair B."/>
            <person name="Wallis C."/>
            <person name="Fang F."/>
        </authorList>
    </citation>
    <scope>NUCLEOTIDE SEQUENCE [LARGE SCALE GENOMIC DNA]</scope>
    <source>
        <strain evidence="3">M7</strain>
    </source>
</reference>
<evidence type="ECO:0000313" key="2">
    <source>
        <dbReference type="EMBL" id="ODQ83688.1"/>
    </source>
</evidence>
<organism evidence="2 3">
    <name type="scientific">Mycolicibacterium holsaticum</name>
    <dbReference type="NCBI Taxonomy" id="152142"/>
    <lineage>
        <taxon>Bacteria</taxon>
        <taxon>Bacillati</taxon>
        <taxon>Actinomycetota</taxon>
        <taxon>Actinomycetes</taxon>
        <taxon>Mycobacteriales</taxon>
        <taxon>Mycobacteriaceae</taxon>
        <taxon>Mycolicibacterium</taxon>
    </lineage>
</organism>
<dbReference type="Pfam" id="PF01464">
    <property type="entry name" value="SLT"/>
    <property type="match status" value="1"/>
</dbReference>
<dbReference type="InterPro" id="IPR023346">
    <property type="entry name" value="Lysozyme-like_dom_sf"/>
</dbReference>